<dbReference type="Proteomes" id="UP000619293">
    <property type="component" value="Unassembled WGS sequence"/>
</dbReference>
<gene>
    <name evidence="2" type="ORF">Cch02nite_65220</name>
</gene>
<proteinExistence type="predicted"/>
<feature type="transmembrane region" description="Helical" evidence="1">
    <location>
        <begin position="121"/>
        <end position="139"/>
    </location>
</feature>
<dbReference type="EMBL" id="BONG01000055">
    <property type="protein sequence ID" value="GIF93078.1"/>
    <property type="molecule type" value="Genomic_DNA"/>
</dbReference>
<comment type="caution">
    <text evidence="2">The sequence shown here is derived from an EMBL/GenBank/DDBJ whole genome shotgun (WGS) entry which is preliminary data.</text>
</comment>
<reference evidence="2 3" key="1">
    <citation type="submission" date="2021-01" db="EMBL/GenBank/DDBJ databases">
        <title>Whole genome shotgun sequence of Catellatospora chokoriensis NBRC 107358.</title>
        <authorList>
            <person name="Komaki H."/>
            <person name="Tamura T."/>
        </authorList>
    </citation>
    <scope>NUCLEOTIDE SEQUENCE [LARGE SCALE GENOMIC DNA]</scope>
    <source>
        <strain evidence="2 3">NBRC 107358</strain>
    </source>
</reference>
<protein>
    <recommendedName>
        <fullName evidence="4">DUF2306 domain-containing protein</fullName>
    </recommendedName>
</protein>
<feature type="transmembrane region" description="Helical" evidence="1">
    <location>
        <begin position="34"/>
        <end position="52"/>
    </location>
</feature>
<sequence length="168" mass="18192">MAVHVAAGFVAVIAGALAAAARKRPGRHPRAGTVYLAGHAVVFVTATAMTAIRPREDALLSAIALTAASLGWYGWRARRSRRPGWPRRHAIAMGGSYIVLLTGFYVDNGSQLPLWDRLPHLANWLAPAVVGVPLIWWALRRYRAGIGARARAASPAPRRDRSTEETMP</sequence>
<evidence type="ECO:0000256" key="1">
    <source>
        <dbReference type="SAM" id="Phobius"/>
    </source>
</evidence>
<keyword evidence="1" id="KW-1133">Transmembrane helix</keyword>
<name>A0A8J3KAI2_9ACTN</name>
<dbReference type="AlphaFoldDB" id="A0A8J3KAI2"/>
<keyword evidence="1" id="KW-0812">Transmembrane</keyword>
<accession>A0A8J3KAI2</accession>
<keyword evidence="1" id="KW-0472">Membrane</keyword>
<feature type="transmembrane region" description="Helical" evidence="1">
    <location>
        <begin position="87"/>
        <end position="106"/>
    </location>
</feature>
<keyword evidence="3" id="KW-1185">Reference proteome</keyword>
<dbReference type="RefSeq" id="WP_191842656.1">
    <property type="nucleotide sequence ID" value="NZ_BAAALB010000027.1"/>
</dbReference>
<feature type="transmembrane region" description="Helical" evidence="1">
    <location>
        <begin position="58"/>
        <end position="75"/>
    </location>
</feature>
<evidence type="ECO:0008006" key="4">
    <source>
        <dbReference type="Google" id="ProtNLM"/>
    </source>
</evidence>
<feature type="transmembrane region" description="Helical" evidence="1">
    <location>
        <begin position="6"/>
        <end position="22"/>
    </location>
</feature>
<organism evidence="2 3">
    <name type="scientific">Catellatospora chokoriensis</name>
    <dbReference type="NCBI Taxonomy" id="310353"/>
    <lineage>
        <taxon>Bacteria</taxon>
        <taxon>Bacillati</taxon>
        <taxon>Actinomycetota</taxon>
        <taxon>Actinomycetes</taxon>
        <taxon>Micromonosporales</taxon>
        <taxon>Micromonosporaceae</taxon>
        <taxon>Catellatospora</taxon>
    </lineage>
</organism>
<evidence type="ECO:0000313" key="2">
    <source>
        <dbReference type="EMBL" id="GIF93078.1"/>
    </source>
</evidence>
<evidence type="ECO:0000313" key="3">
    <source>
        <dbReference type="Proteomes" id="UP000619293"/>
    </source>
</evidence>